<proteinExistence type="predicted"/>
<reference evidence="1 2" key="1">
    <citation type="submission" date="2019-03" db="EMBL/GenBank/DDBJ databases">
        <title>Single cell metagenomics reveals metabolic interactions within the superorganism composed of flagellate Streblomastix strix and complex community of Bacteroidetes bacteria on its surface.</title>
        <authorList>
            <person name="Treitli S.C."/>
            <person name="Kolisko M."/>
            <person name="Husnik F."/>
            <person name="Keeling P."/>
            <person name="Hampl V."/>
        </authorList>
    </citation>
    <scope>NUCLEOTIDE SEQUENCE [LARGE SCALE GENOMIC DNA]</scope>
    <source>
        <strain evidence="1">ST1C</strain>
    </source>
</reference>
<name>A0A5J4U4E5_9EUKA</name>
<dbReference type="EMBL" id="SNRW01020691">
    <property type="protein sequence ID" value="KAA6365219.1"/>
    <property type="molecule type" value="Genomic_DNA"/>
</dbReference>
<dbReference type="Proteomes" id="UP000324800">
    <property type="component" value="Unassembled WGS sequence"/>
</dbReference>
<protein>
    <submittedName>
        <fullName evidence="1">Uncharacterized protein</fullName>
    </submittedName>
</protein>
<comment type="caution">
    <text evidence="1">The sequence shown here is derived from an EMBL/GenBank/DDBJ whole genome shotgun (WGS) entry which is preliminary data.</text>
</comment>
<sequence>MDIQLEKRSEMEKLDELEMQELEQDAKIGEVNQFYIELDDNDDEDQEQEVVDKVYQDDDDDEVKDFNDVEVIGFDSFIFFILCISSLWSDKGKVQTVGYQSVYFIGRRCIYGDEVYFTDWKIS</sequence>
<evidence type="ECO:0000313" key="1">
    <source>
        <dbReference type="EMBL" id="KAA6365219.1"/>
    </source>
</evidence>
<accession>A0A5J4U4E5</accession>
<gene>
    <name evidence="1" type="ORF">EZS28_039255</name>
</gene>
<evidence type="ECO:0000313" key="2">
    <source>
        <dbReference type="Proteomes" id="UP000324800"/>
    </source>
</evidence>
<organism evidence="1 2">
    <name type="scientific">Streblomastix strix</name>
    <dbReference type="NCBI Taxonomy" id="222440"/>
    <lineage>
        <taxon>Eukaryota</taxon>
        <taxon>Metamonada</taxon>
        <taxon>Preaxostyla</taxon>
        <taxon>Oxymonadida</taxon>
        <taxon>Streblomastigidae</taxon>
        <taxon>Streblomastix</taxon>
    </lineage>
</organism>
<dbReference type="AlphaFoldDB" id="A0A5J4U4E5"/>